<dbReference type="PIRSF" id="PIRSF036461">
    <property type="entry name" value="Chmtx_methlestr"/>
    <property type="match status" value="1"/>
</dbReference>
<evidence type="ECO:0000313" key="7">
    <source>
        <dbReference type="Proteomes" id="UP001055286"/>
    </source>
</evidence>
<dbReference type="Gene3D" id="3.40.50.180">
    <property type="entry name" value="Methylesterase CheB, C-terminal domain"/>
    <property type="match status" value="1"/>
</dbReference>
<feature type="domain" description="CheB-type methylesterase" evidence="5">
    <location>
        <begin position="1"/>
        <end position="189"/>
    </location>
</feature>
<evidence type="ECO:0000313" key="6">
    <source>
        <dbReference type="EMBL" id="GJD61864.1"/>
    </source>
</evidence>
<protein>
    <recommendedName>
        <fullName evidence="2">protein-glutamate methylesterase</fullName>
        <ecNumber evidence="2">3.1.1.61</ecNumber>
    </recommendedName>
</protein>
<keyword evidence="7" id="KW-1185">Reference proteome</keyword>
<evidence type="ECO:0000256" key="1">
    <source>
        <dbReference type="ARBA" id="ARBA00022801"/>
    </source>
</evidence>
<dbReference type="InterPro" id="IPR011247">
    <property type="entry name" value="Chemotax_prot-Glu_Me-esterase"/>
</dbReference>
<dbReference type="SUPFAM" id="SSF52738">
    <property type="entry name" value="Methylesterase CheB, C-terminal domain"/>
    <property type="match status" value="1"/>
</dbReference>
<dbReference type="Proteomes" id="UP001055286">
    <property type="component" value="Unassembled WGS sequence"/>
</dbReference>
<dbReference type="EC" id="3.1.1.61" evidence="2"/>
<dbReference type="PANTHER" id="PTHR42872">
    <property type="entry name" value="PROTEIN-GLUTAMATE METHYLESTERASE/PROTEIN-GLUTAMINE GLUTAMINASE"/>
    <property type="match status" value="1"/>
</dbReference>
<feature type="active site" evidence="4">
    <location>
        <position position="12"/>
    </location>
</feature>
<dbReference type="AlphaFoldDB" id="A0AA37HA71"/>
<dbReference type="InterPro" id="IPR035909">
    <property type="entry name" value="CheB_C"/>
</dbReference>
<dbReference type="GO" id="GO:0008984">
    <property type="term" value="F:protein-glutamate methylesterase activity"/>
    <property type="evidence" value="ECO:0007669"/>
    <property type="project" value="UniProtKB-EC"/>
</dbReference>
<keyword evidence="4" id="KW-0145">Chemotaxis</keyword>
<dbReference type="PROSITE" id="PS50122">
    <property type="entry name" value="CHEB"/>
    <property type="match status" value="1"/>
</dbReference>
<dbReference type="GO" id="GO:0000156">
    <property type="term" value="F:phosphorelay response regulator activity"/>
    <property type="evidence" value="ECO:0007669"/>
    <property type="project" value="InterPro"/>
</dbReference>
<comment type="caution">
    <text evidence="6">The sequence shown here is derived from an EMBL/GenBank/DDBJ whole genome shotgun (WGS) entry which is preliminary data.</text>
</comment>
<dbReference type="EMBL" id="BPQJ01000007">
    <property type="protein sequence ID" value="GJD61864.1"/>
    <property type="molecule type" value="Genomic_DNA"/>
</dbReference>
<organism evidence="6 7">
    <name type="scientific">Methylobacterium frigidaeris</name>
    <dbReference type="NCBI Taxonomy" id="2038277"/>
    <lineage>
        <taxon>Bacteria</taxon>
        <taxon>Pseudomonadati</taxon>
        <taxon>Pseudomonadota</taxon>
        <taxon>Alphaproteobacteria</taxon>
        <taxon>Hyphomicrobiales</taxon>
        <taxon>Methylobacteriaceae</taxon>
        <taxon>Methylobacterium</taxon>
    </lineage>
</organism>
<dbReference type="RefSeq" id="WP_238190625.1">
    <property type="nucleotide sequence ID" value="NZ_BPQJ01000007.1"/>
</dbReference>
<feature type="active site" evidence="4">
    <location>
        <position position="39"/>
    </location>
</feature>
<accession>A0AA37HA71</accession>
<reference evidence="6" key="2">
    <citation type="submission" date="2021-08" db="EMBL/GenBank/DDBJ databases">
        <authorList>
            <person name="Tani A."/>
            <person name="Ola A."/>
            <person name="Ogura Y."/>
            <person name="Katsura K."/>
            <person name="Hayashi T."/>
        </authorList>
    </citation>
    <scope>NUCLEOTIDE SEQUENCE</scope>
    <source>
        <strain evidence="6">JCM 32048</strain>
    </source>
</reference>
<feature type="active site" evidence="4">
    <location>
        <position position="131"/>
    </location>
</feature>
<dbReference type="PANTHER" id="PTHR42872:SF6">
    <property type="entry name" value="PROTEIN-GLUTAMATE METHYLESTERASE_PROTEIN-GLUTAMINE GLUTAMINASE"/>
    <property type="match status" value="1"/>
</dbReference>
<comment type="catalytic activity">
    <reaction evidence="3">
        <text>[protein]-L-glutamate 5-O-methyl ester + H2O = L-glutamyl-[protein] + methanol + H(+)</text>
        <dbReference type="Rhea" id="RHEA:23236"/>
        <dbReference type="Rhea" id="RHEA-COMP:10208"/>
        <dbReference type="Rhea" id="RHEA-COMP:10311"/>
        <dbReference type="ChEBI" id="CHEBI:15377"/>
        <dbReference type="ChEBI" id="CHEBI:15378"/>
        <dbReference type="ChEBI" id="CHEBI:17790"/>
        <dbReference type="ChEBI" id="CHEBI:29973"/>
        <dbReference type="ChEBI" id="CHEBI:82795"/>
        <dbReference type="EC" id="3.1.1.61"/>
    </reaction>
</comment>
<dbReference type="GO" id="GO:0005737">
    <property type="term" value="C:cytoplasm"/>
    <property type="evidence" value="ECO:0007669"/>
    <property type="project" value="InterPro"/>
</dbReference>
<evidence type="ECO:0000259" key="5">
    <source>
        <dbReference type="PROSITE" id="PS50122"/>
    </source>
</evidence>
<gene>
    <name evidence="6" type="primary">cheB_2</name>
    <name evidence="6" type="ORF">MPEAHAMD_2012</name>
</gene>
<reference evidence="6" key="1">
    <citation type="journal article" date="2016" name="Front. Microbiol.">
        <title>Genome Sequence of the Piezophilic, Mesophilic Sulfate-Reducing Bacterium Desulfovibrio indicus J2T.</title>
        <authorList>
            <person name="Cao J."/>
            <person name="Maignien L."/>
            <person name="Shao Z."/>
            <person name="Alain K."/>
            <person name="Jebbar M."/>
        </authorList>
    </citation>
    <scope>NUCLEOTIDE SEQUENCE</scope>
    <source>
        <strain evidence="6">JCM 32048</strain>
    </source>
</reference>
<dbReference type="InterPro" id="IPR000673">
    <property type="entry name" value="Sig_transdc_resp-reg_Me-estase"/>
</dbReference>
<proteinExistence type="predicted"/>
<dbReference type="CDD" id="cd16433">
    <property type="entry name" value="CheB"/>
    <property type="match status" value="1"/>
</dbReference>
<keyword evidence="1 4" id="KW-0378">Hydrolase</keyword>
<dbReference type="Pfam" id="PF01339">
    <property type="entry name" value="CheB_methylest"/>
    <property type="match status" value="1"/>
</dbReference>
<dbReference type="GO" id="GO:0006935">
    <property type="term" value="P:chemotaxis"/>
    <property type="evidence" value="ECO:0007669"/>
    <property type="project" value="UniProtKB-UniRule"/>
</dbReference>
<evidence type="ECO:0000256" key="2">
    <source>
        <dbReference type="ARBA" id="ARBA00039140"/>
    </source>
</evidence>
<name>A0AA37HA71_9HYPH</name>
<sequence>MANRDIVVIGGSSGATTPLRAILGALAPDLPAAIFVVLHIPARSLGVLATVTAAATHLPVRAATDGMAIQPGTVTLGVPDHHLILAEGRIRLGRGPRENMARPSIDPLFRSAAAAYGPRVIGILLSGLLNDGASGLEAIKSCGGITLVQDPADALADEMPRSALAALEVDLTLPAARIGDVLSDLVRDAAGPRLPVSPELRLEVDIAAGERVDSDVLRRIADPSPITCPQCGGVLSQVRDGKPLRFRCQVGHALSAEAVAKEQENAVDEAMRVALRIIEERAELVRRMAREGREAGRTAVSAMYEERAAEYRRYADTIRKAVLLRLPLSEPSGDEGAQEK</sequence>
<evidence type="ECO:0000256" key="3">
    <source>
        <dbReference type="ARBA" id="ARBA00048267"/>
    </source>
</evidence>
<evidence type="ECO:0000256" key="4">
    <source>
        <dbReference type="PROSITE-ProRule" id="PRU00050"/>
    </source>
</evidence>